<sequence>MCGKGSICEKERPSTPGFLLQATERSEYCIYLYIMAYLLKLKKDDMIEITKELRIEAQNTFTKVEIMNRIIQSESYEEEIIKAVMEGVLEEKREKMALKERRQIREFELQ</sequence>
<reference evidence="1" key="1">
    <citation type="submission" date="2020-08" db="EMBL/GenBank/DDBJ databases">
        <title>Multicomponent nature underlies the extraordinary mechanical properties of spider dragline silk.</title>
        <authorList>
            <person name="Kono N."/>
            <person name="Nakamura H."/>
            <person name="Mori M."/>
            <person name="Yoshida Y."/>
            <person name="Ohtoshi R."/>
            <person name="Malay A.D."/>
            <person name="Moran D.A.P."/>
            <person name="Tomita M."/>
            <person name="Numata K."/>
            <person name="Arakawa K."/>
        </authorList>
    </citation>
    <scope>NUCLEOTIDE SEQUENCE</scope>
</reference>
<comment type="caution">
    <text evidence="1">The sequence shown here is derived from an EMBL/GenBank/DDBJ whole genome shotgun (WGS) entry which is preliminary data.</text>
</comment>
<protein>
    <submittedName>
        <fullName evidence="1">Uncharacterized protein</fullName>
    </submittedName>
</protein>
<accession>A0A8X6SZS4</accession>
<evidence type="ECO:0000313" key="2">
    <source>
        <dbReference type="Proteomes" id="UP000887013"/>
    </source>
</evidence>
<dbReference type="AlphaFoldDB" id="A0A8X6SZS4"/>
<evidence type="ECO:0000313" key="1">
    <source>
        <dbReference type="EMBL" id="GFS68936.1"/>
    </source>
</evidence>
<organism evidence="1 2">
    <name type="scientific">Nephila pilipes</name>
    <name type="common">Giant wood spider</name>
    <name type="synonym">Nephila maculata</name>
    <dbReference type="NCBI Taxonomy" id="299642"/>
    <lineage>
        <taxon>Eukaryota</taxon>
        <taxon>Metazoa</taxon>
        <taxon>Ecdysozoa</taxon>
        <taxon>Arthropoda</taxon>
        <taxon>Chelicerata</taxon>
        <taxon>Arachnida</taxon>
        <taxon>Araneae</taxon>
        <taxon>Araneomorphae</taxon>
        <taxon>Entelegynae</taxon>
        <taxon>Araneoidea</taxon>
        <taxon>Nephilidae</taxon>
        <taxon>Nephila</taxon>
    </lineage>
</organism>
<dbReference type="Proteomes" id="UP000887013">
    <property type="component" value="Unassembled WGS sequence"/>
</dbReference>
<keyword evidence="2" id="KW-1185">Reference proteome</keyword>
<proteinExistence type="predicted"/>
<dbReference type="EMBL" id="BMAW01049052">
    <property type="protein sequence ID" value="GFS68936.1"/>
    <property type="molecule type" value="Genomic_DNA"/>
</dbReference>
<name>A0A8X6SZS4_NEPPI</name>
<gene>
    <name evidence="1" type="ORF">NPIL_609201</name>
</gene>